<dbReference type="Pfam" id="PF00733">
    <property type="entry name" value="Asn_synthase"/>
    <property type="match status" value="1"/>
</dbReference>
<evidence type="ECO:0000313" key="4">
    <source>
        <dbReference type="EMBL" id="KNC77337.1"/>
    </source>
</evidence>
<dbReference type="InterPro" id="IPR050795">
    <property type="entry name" value="Asn_Synthetase"/>
</dbReference>
<evidence type="ECO:0000256" key="1">
    <source>
        <dbReference type="ARBA" id="ARBA00022741"/>
    </source>
</evidence>
<proteinExistence type="predicted"/>
<evidence type="ECO:0000259" key="3">
    <source>
        <dbReference type="Pfam" id="PF00733"/>
    </source>
</evidence>
<dbReference type="OrthoDB" id="409189at2759"/>
<dbReference type="Gene3D" id="3.40.50.620">
    <property type="entry name" value="HUPs"/>
    <property type="match status" value="1"/>
</dbReference>
<dbReference type="InterPro" id="IPR001962">
    <property type="entry name" value="Asn_synthase"/>
</dbReference>
<evidence type="ECO:0000256" key="2">
    <source>
        <dbReference type="ARBA" id="ARBA00022840"/>
    </source>
</evidence>
<dbReference type="InterPro" id="IPR014729">
    <property type="entry name" value="Rossmann-like_a/b/a_fold"/>
</dbReference>
<gene>
    <name evidence="4" type="ORF">SARC_10204</name>
</gene>
<evidence type="ECO:0000313" key="5">
    <source>
        <dbReference type="Proteomes" id="UP000054560"/>
    </source>
</evidence>
<dbReference type="eggNOG" id="KOG0571">
    <property type="taxonomic scope" value="Eukaryota"/>
</dbReference>
<dbReference type="EMBL" id="KQ242765">
    <property type="protein sequence ID" value="KNC77337.1"/>
    <property type="molecule type" value="Genomic_DNA"/>
</dbReference>
<keyword evidence="2" id="KW-0067">ATP-binding</keyword>
<organism evidence="4 5">
    <name type="scientific">Sphaeroforma arctica JP610</name>
    <dbReference type="NCBI Taxonomy" id="667725"/>
    <lineage>
        <taxon>Eukaryota</taxon>
        <taxon>Ichthyosporea</taxon>
        <taxon>Ichthyophonida</taxon>
        <taxon>Sphaeroforma</taxon>
    </lineage>
</organism>
<dbReference type="RefSeq" id="XP_014151239.1">
    <property type="nucleotide sequence ID" value="XM_014295764.1"/>
</dbReference>
<dbReference type="PANTHER" id="PTHR11772">
    <property type="entry name" value="ASPARAGINE SYNTHETASE"/>
    <property type="match status" value="1"/>
</dbReference>
<dbReference type="Proteomes" id="UP000054560">
    <property type="component" value="Unassembled WGS sequence"/>
</dbReference>
<sequence>MGKDSQAPAFRRVFEASLADIALRTDAAERCLILSGGVDTCAILAAASTLGITFGCGITVVTGDASPDEGFSVAAAQQYALEHHLLRISIEELIDIHLPMAVKLLETFDGMTLRNSLVIAAAFQKANALGYKHVVVGDGADELFGGYSFTWGYEDEPQVWKEKRDAMCQTWTFATAQLAEAYGLVSHSPYTEPQTVEWALANTHRDDCIGTHAICLVHRGKSIEHIAGKIILREAYDTVSSWRRKDPIEVGSGITVIGKDPYWQDKVSDSEFQNQQAEAAERGFVLKNKEHLVNFRAFEECFGRNGVKLDKKRELGQGCAGCCFEIGDKTFCHLCGAWPAQRSKEE</sequence>
<keyword evidence="5" id="KW-1185">Reference proteome</keyword>
<dbReference type="AlphaFoldDB" id="A0A0L0FKM8"/>
<dbReference type="GO" id="GO:0004066">
    <property type="term" value="F:asparagine synthase (glutamine-hydrolyzing) activity"/>
    <property type="evidence" value="ECO:0007669"/>
    <property type="project" value="InterPro"/>
</dbReference>
<dbReference type="PANTHER" id="PTHR11772:SF46">
    <property type="entry name" value="ASPARAGINE SYNTHETASE DOMAIN-CONTAINING PROTEIN"/>
    <property type="match status" value="1"/>
</dbReference>
<dbReference type="GO" id="GO:0005829">
    <property type="term" value="C:cytosol"/>
    <property type="evidence" value="ECO:0007669"/>
    <property type="project" value="TreeGrafter"/>
</dbReference>
<protein>
    <recommendedName>
        <fullName evidence="3">Asparagine synthetase domain-containing protein</fullName>
    </recommendedName>
</protein>
<dbReference type="SUPFAM" id="SSF52402">
    <property type="entry name" value="Adenine nucleotide alpha hydrolases-like"/>
    <property type="match status" value="1"/>
</dbReference>
<dbReference type="CDD" id="cd01991">
    <property type="entry name" value="Asn_synthase_B_C"/>
    <property type="match status" value="1"/>
</dbReference>
<reference evidence="4 5" key="1">
    <citation type="submission" date="2011-02" db="EMBL/GenBank/DDBJ databases">
        <title>The Genome Sequence of Sphaeroforma arctica JP610.</title>
        <authorList>
            <consortium name="The Broad Institute Genome Sequencing Platform"/>
            <person name="Russ C."/>
            <person name="Cuomo C."/>
            <person name="Young S.K."/>
            <person name="Zeng Q."/>
            <person name="Gargeya S."/>
            <person name="Alvarado L."/>
            <person name="Berlin A."/>
            <person name="Chapman S.B."/>
            <person name="Chen Z."/>
            <person name="Freedman E."/>
            <person name="Gellesch M."/>
            <person name="Goldberg J."/>
            <person name="Griggs A."/>
            <person name="Gujja S."/>
            <person name="Heilman E."/>
            <person name="Heiman D."/>
            <person name="Howarth C."/>
            <person name="Mehta T."/>
            <person name="Neiman D."/>
            <person name="Pearson M."/>
            <person name="Roberts A."/>
            <person name="Saif S."/>
            <person name="Shea T."/>
            <person name="Shenoy N."/>
            <person name="Sisk P."/>
            <person name="Stolte C."/>
            <person name="Sykes S."/>
            <person name="White J."/>
            <person name="Yandava C."/>
            <person name="Burger G."/>
            <person name="Gray M.W."/>
            <person name="Holland P.W.H."/>
            <person name="King N."/>
            <person name="Lang F.B.F."/>
            <person name="Roger A.J."/>
            <person name="Ruiz-Trillo I."/>
            <person name="Haas B."/>
            <person name="Nusbaum C."/>
            <person name="Birren B."/>
        </authorList>
    </citation>
    <scope>NUCLEOTIDE SEQUENCE [LARGE SCALE GENOMIC DNA]</scope>
    <source>
        <strain evidence="4 5">JP610</strain>
    </source>
</reference>
<accession>A0A0L0FKM8</accession>
<dbReference type="GeneID" id="25910708"/>
<name>A0A0L0FKM8_9EUKA</name>
<dbReference type="GO" id="GO:0006529">
    <property type="term" value="P:asparagine biosynthetic process"/>
    <property type="evidence" value="ECO:0007669"/>
    <property type="project" value="InterPro"/>
</dbReference>
<dbReference type="STRING" id="667725.A0A0L0FKM8"/>
<feature type="domain" description="Asparagine synthetase" evidence="3">
    <location>
        <begin position="28"/>
        <end position="150"/>
    </location>
</feature>
<keyword evidence="1" id="KW-0547">Nucleotide-binding</keyword>
<dbReference type="GO" id="GO:0005524">
    <property type="term" value="F:ATP binding"/>
    <property type="evidence" value="ECO:0007669"/>
    <property type="project" value="UniProtKB-KW"/>
</dbReference>